<dbReference type="Gene3D" id="3.10.129.10">
    <property type="entry name" value="Hotdog Thioesterase"/>
    <property type="match status" value="4"/>
</dbReference>
<dbReference type="HOGENOM" id="CLU_316375_0_0_6"/>
<proteinExistence type="predicted"/>
<keyword evidence="1 2" id="KW-0456">Lyase</keyword>
<dbReference type="Pfam" id="PF07977">
    <property type="entry name" value="FabA"/>
    <property type="match status" value="3"/>
</dbReference>
<evidence type="ECO:0000256" key="1">
    <source>
        <dbReference type="ARBA" id="ARBA00023239"/>
    </source>
</evidence>
<dbReference type="GO" id="GO:0019171">
    <property type="term" value="F:(3R)-hydroxyacyl-[acyl-carrier-protein] dehydratase activity"/>
    <property type="evidence" value="ECO:0007669"/>
    <property type="project" value="UniProtKB-EC"/>
</dbReference>
<dbReference type="InterPro" id="IPR029069">
    <property type="entry name" value="HotDog_dom_sf"/>
</dbReference>
<dbReference type="KEGG" id="lfa:LFA_0888"/>
<organism evidence="2 3">
    <name type="scientific">Legionella fallonii LLAP-10</name>
    <dbReference type="NCBI Taxonomy" id="1212491"/>
    <lineage>
        <taxon>Bacteria</taxon>
        <taxon>Pseudomonadati</taxon>
        <taxon>Pseudomonadota</taxon>
        <taxon>Gammaproteobacteria</taxon>
        <taxon>Legionellales</taxon>
        <taxon>Legionellaceae</taxon>
        <taxon>Legionella</taxon>
    </lineage>
</organism>
<dbReference type="GO" id="GO:0006633">
    <property type="term" value="P:fatty acid biosynthetic process"/>
    <property type="evidence" value="ECO:0007669"/>
    <property type="project" value="UniProtKB-UniPathway"/>
</dbReference>
<dbReference type="PANTHER" id="PTHR30272:SF8">
    <property type="entry name" value="3-HYDROXYDECANOYL-[ACYL-CARRIER-PROTEIN] DEHYDRATASE"/>
    <property type="match status" value="1"/>
</dbReference>
<evidence type="ECO:0000313" key="3">
    <source>
        <dbReference type="Proteomes" id="UP000032430"/>
    </source>
</evidence>
<dbReference type="SUPFAM" id="SSF54637">
    <property type="entry name" value="Thioesterase/thiol ester dehydrase-isomerase"/>
    <property type="match status" value="4"/>
</dbReference>
<dbReference type="STRING" id="1212491.LFA_0888"/>
<gene>
    <name evidence="2" type="ORF">LFA_0888</name>
</gene>
<dbReference type="RefSeq" id="WP_052673849.1">
    <property type="nucleotide sequence ID" value="NZ_LN614827.1"/>
</dbReference>
<dbReference type="OrthoDB" id="9786735at2"/>
<dbReference type="UniPathway" id="UPA00094"/>
<dbReference type="AlphaFoldDB" id="A0A098G2X1"/>
<sequence length="922" mass="104687">MEKSKKDDVIIQLHHQYIEQQKAELLHYLKVMSMLMNVTADIKLLSKPTVSSEVRGEMERGTGVDSSTVPTKQFTDTLTFRKKSIEHSDMSLLPNEKQVLEKTERQTEEHTSAPEDFQVIPTEQLLSKPELKSSKESFLFDRDQLVEHATGKVSSVFGAEFLPMDHYPHRIRLPAPPFLMVDRVLAMSIDQTGSSVSTITTETDIDTSKWYLFENRMPLGLMLEGAQGHMFLLSQLGLDFINKPKGLLYRMIGGQFEILGSMPYLGETIRYDIRVSPLIDKKIFKIEYDCYVRDVLIAIVRNGKVGFFSREEMEHSRGIQWQPKNESIHQELTLPQVKCTRSHFLREHIVAFANGDLFSCFGSGFEFGQTHRYSPRIPNGTLLMLNEIRDFDPSGGLFQRGYLRAIQKVTPDDWFFKCHFLNDSVLPGTLSVEATIQALAFYLAGMGLTLDKDGWRFEIVTEKEYSYSARGQVTPAHDKVIYELHVREVITAPYPTVFADILAKTSEEAAIYHIKSFGLRLVPDTPLSRETELLITSEQRDPNALIDSDGIILDYRTFLESALGKQAIAFGSQYHQYDEGKKMARLPAPPYQFLSRVTALQGEKSAFKTGTEVSMAYDIQTNAWYFEENNSPMMPFCVFLEALLQASGWLILYIGTVLQSNNERYVRNLEGSLHVKDVPSSQSGTLTTSVHVANLSSAGDMDIETFTFKSLCGDQIISEGQTTFGFFSKQSLAQQVGLPTTEAQLSVLNRPSNLSIDLNHDRDGYNKNGLYIAKNRLLMIDRITGYWDHEGQCSLGLLRAEKDVKPNDWFFKCHFYQDPVQPGSLGLEGMLQLLQFYLMQQTGWDNFTNPCFESPAIGTTINWKYRGQVLSFHKRSIYTMDILSLEKGGNFLLATAKASLWVDDKQIYDAHFSVRLANKNQD</sequence>
<keyword evidence="3" id="KW-1185">Reference proteome</keyword>
<protein>
    <submittedName>
        <fullName evidence="2">3-hydroxydecanoyl-[acyl-carrier-protein] dehydratase</fullName>
        <ecNumber evidence="2">4.2.1.59</ecNumber>
    </submittedName>
</protein>
<dbReference type="PANTHER" id="PTHR30272">
    <property type="entry name" value="3-HYDROXYACYL-[ACYL-CARRIER-PROTEIN] DEHYDRATASE"/>
    <property type="match status" value="1"/>
</dbReference>
<dbReference type="EMBL" id="LN614827">
    <property type="protein sequence ID" value="CEG56334.1"/>
    <property type="molecule type" value="Genomic_DNA"/>
</dbReference>
<reference evidence="3" key="1">
    <citation type="submission" date="2014-09" db="EMBL/GenBank/DDBJ databases">
        <authorList>
            <person name="Gomez-Valero L."/>
        </authorList>
    </citation>
    <scope>NUCLEOTIDE SEQUENCE [LARGE SCALE GENOMIC DNA]</scope>
    <source>
        <strain evidence="3">ATCC700992</strain>
    </source>
</reference>
<dbReference type="Proteomes" id="UP000032430">
    <property type="component" value="Chromosome I"/>
</dbReference>
<evidence type="ECO:0000313" key="2">
    <source>
        <dbReference type="EMBL" id="CEG56334.1"/>
    </source>
</evidence>
<dbReference type="EC" id="4.2.1.59" evidence="2"/>
<accession>A0A098G2X1</accession>
<name>A0A098G2X1_9GAMM</name>
<dbReference type="InterPro" id="IPR013114">
    <property type="entry name" value="FabA_FabZ"/>
</dbReference>